<organism evidence="1">
    <name type="scientific">freshwater metagenome</name>
    <dbReference type="NCBI Taxonomy" id="449393"/>
    <lineage>
        <taxon>unclassified sequences</taxon>
        <taxon>metagenomes</taxon>
        <taxon>ecological metagenomes</taxon>
    </lineage>
</organism>
<evidence type="ECO:0000313" key="1">
    <source>
        <dbReference type="EMBL" id="CAB4950260.1"/>
    </source>
</evidence>
<dbReference type="AlphaFoldDB" id="A0A6J7K2L7"/>
<protein>
    <submittedName>
        <fullName evidence="1">Unannotated protein</fullName>
    </submittedName>
</protein>
<accession>A0A6J7K2L7</accession>
<proteinExistence type="predicted"/>
<reference evidence="1" key="1">
    <citation type="submission" date="2020-05" db="EMBL/GenBank/DDBJ databases">
        <authorList>
            <person name="Chiriac C."/>
            <person name="Salcher M."/>
            <person name="Ghai R."/>
            <person name="Kavagutti S V."/>
        </authorList>
    </citation>
    <scope>NUCLEOTIDE SEQUENCE</scope>
</reference>
<dbReference type="EMBL" id="CAFBNF010000161">
    <property type="protein sequence ID" value="CAB4950260.1"/>
    <property type="molecule type" value="Genomic_DNA"/>
</dbReference>
<sequence length="194" mass="20443">MAMQGGQDGEALLELGISLHPEHDLARHRLMTVLASRLGYASVVVPRECANADELAVDLRSVAAGTVVEVDDPTDVHVVRAAHLDAIRVARATLDAAGDTRRVVVAVPVAIGRTTNEAEARASRDSRFVGDQHPELSGIFGTFEQAQRQVIEIAGAGGGALRVTLADDPDIADLMAQVRALVVGPTVVLHRQGP</sequence>
<gene>
    <name evidence="1" type="ORF">UFOPK3773_01365</name>
</gene>
<name>A0A6J7K2L7_9ZZZZ</name>